<dbReference type="PANTHER" id="PTHR23026:SF123">
    <property type="entry name" value="NAD(P)H NITROREDUCTASE RV3131-RELATED"/>
    <property type="match status" value="1"/>
</dbReference>
<dbReference type="AlphaFoldDB" id="A0A7G9Z3R3"/>
<proteinExistence type="predicted"/>
<dbReference type="SUPFAM" id="SSF55469">
    <property type="entry name" value="FMN-dependent nitroreductase-like"/>
    <property type="match status" value="2"/>
</dbReference>
<sequence>MFNEKEKKEVRKEKMNGKNLAHWEVKEKDFPKAGTIEKELTFLLRYALLAPSGHNTQPWNFSIRGNKISVYVDLARNLPVVDHDNREMYISAGCALANLLIAAEHFHFGYKLDFFPEGKEDELVAVAEFFAEELEQSEFPENLFASITQRHTNRNEYETRTINEESLQKLKECADEEGIRLDLIKEPQVKSEVAELIARGDVIQMNNKAFRRELASWIRHNWTKSGDGMPCYAFGIPGAISFLGPFFIKSFNMSKSQSEKDRRFADQTPVLGILSSAKDDKLSCVKTGILFEKIALTATKIGIQYAFLNQPIEVPELRQELKSLLKLEELPQLLFRLGYAKLRRHTPRRPIQEVLVQ</sequence>
<protein>
    <recommendedName>
        <fullName evidence="2">Nitroreductase domain-containing protein</fullName>
    </recommendedName>
</protein>
<reference evidence="1" key="1">
    <citation type="submission" date="2020-06" db="EMBL/GenBank/DDBJ databases">
        <title>Unique genomic features of the anaerobic methanotrophic archaea.</title>
        <authorList>
            <person name="Chadwick G.L."/>
            <person name="Skennerton C.T."/>
            <person name="Laso-Perez R."/>
            <person name="Leu A.O."/>
            <person name="Speth D.R."/>
            <person name="Yu H."/>
            <person name="Morgan-Lang C."/>
            <person name="Hatzenpichler R."/>
            <person name="Goudeau D."/>
            <person name="Malmstrom R."/>
            <person name="Brazelton W.J."/>
            <person name="Woyke T."/>
            <person name="Hallam S.J."/>
            <person name="Tyson G.W."/>
            <person name="Wegener G."/>
            <person name="Boetius A."/>
            <person name="Orphan V."/>
        </authorList>
    </citation>
    <scope>NUCLEOTIDE SEQUENCE</scope>
</reference>
<dbReference type="InterPro" id="IPR000415">
    <property type="entry name" value="Nitroreductase-like"/>
</dbReference>
<dbReference type="Gene3D" id="3.40.109.10">
    <property type="entry name" value="NADH Oxidase"/>
    <property type="match status" value="1"/>
</dbReference>
<accession>A0A7G9Z3R3</accession>
<name>A0A7G9Z3R3_9EURY</name>
<evidence type="ECO:0008006" key="2">
    <source>
        <dbReference type="Google" id="ProtNLM"/>
    </source>
</evidence>
<evidence type="ECO:0000313" key="1">
    <source>
        <dbReference type="EMBL" id="QNO54897.1"/>
    </source>
</evidence>
<dbReference type="PANTHER" id="PTHR23026">
    <property type="entry name" value="NADPH NITROREDUCTASE"/>
    <property type="match status" value="1"/>
</dbReference>
<gene>
    <name evidence="1" type="ORF">NLMONJAO_00018</name>
</gene>
<dbReference type="InterPro" id="IPR050627">
    <property type="entry name" value="Nitroreductase/BluB"/>
</dbReference>
<dbReference type="GO" id="GO:0016491">
    <property type="term" value="F:oxidoreductase activity"/>
    <property type="evidence" value="ECO:0007669"/>
    <property type="project" value="InterPro"/>
</dbReference>
<dbReference type="Gene3D" id="3.40.109.30">
    <property type="entry name" value="putative nitroreductase (tm1586), domain 2"/>
    <property type="match status" value="1"/>
</dbReference>
<organism evidence="1">
    <name type="scientific">Candidatus Methanophaga sp. ANME-1 ERB7</name>
    <dbReference type="NCBI Taxonomy" id="2759913"/>
    <lineage>
        <taxon>Archaea</taxon>
        <taxon>Methanobacteriati</taxon>
        <taxon>Methanobacteriota</taxon>
        <taxon>Stenosarchaea group</taxon>
        <taxon>Methanomicrobia</taxon>
        <taxon>Candidatus Methanophagales</taxon>
        <taxon>Candidatus Methanophagaceae</taxon>
        <taxon>Candidatus Methanophaga</taxon>
    </lineage>
</organism>
<dbReference type="NCBIfam" id="NF047509">
    <property type="entry name" value="Rv3131_FMN_oxido"/>
    <property type="match status" value="1"/>
</dbReference>
<dbReference type="EMBL" id="MT631597">
    <property type="protein sequence ID" value="QNO54897.1"/>
    <property type="molecule type" value="Genomic_DNA"/>
</dbReference>